<evidence type="ECO:0008006" key="4">
    <source>
        <dbReference type="Google" id="ProtNLM"/>
    </source>
</evidence>
<evidence type="ECO:0000313" key="2">
    <source>
        <dbReference type="EMBL" id="MBL0885563.1"/>
    </source>
</evidence>
<dbReference type="Proteomes" id="UP000675409">
    <property type="component" value="Unassembled WGS sequence"/>
</dbReference>
<evidence type="ECO:0000313" key="3">
    <source>
        <dbReference type="Proteomes" id="UP000675409"/>
    </source>
</evidence>
<reference evidence="2 3" key="1">
    <citation type="journal article" date="2021" name="Arch. Microbiol.">
        <title>Myceligenerans indicum sp. nov., an actinobacterium isolated from mangrove sediment of Sundarbans, India.</title>
        <authorList>
            <person name="Asha K."/>
            <person name="Bhadury P."/>
        </authorList>
    </citation>
    <scope>NUCLEOTIDE SEQUENCE [LARGE SCALE GENOMIC DNA]</scope>
    <source>
        <strain evidence="2 3">I2</strain>
    </source>
</reference>
<protein>
    <recommendedName>
        <fullName evidence="4">PE family protein</fullName>
    </recommendedName>
</protein>
<proteinExistence type="predicted"/>
<dbReference type="EMBL" id="JABBYC010000004">
    <property type="protein sequence ID" value="MBL0885563.1"/>
    <property type="molecule type" value="Genomic_DNA"/>
</dbReference>
<gene>
    <name evidence="2" type="ORF">HGK34_04565</name>
</gene>
<accession>A0ABS1LHF0</accession>
<feature type="region of interest" description="Disordered" evidence="1">
    <location>
        <begin position="94"/>
        <end position="118"/>
    </location>
</feature>
<dbReference type="Pfam" id="PF20117">
    <property type="entry name" value="DUF6507"/>
    <property type="match status" value="1"/>
</dbReference>
<sequence length="118" mass="12491">MTGWSIEPGPVRKVLEEVEAEQQALRRIIRSAEAHDTTSTTPGAEAIAEFLRGRVPGLEWVDTQITRVVDATSGALQAYDAGDETAAGIYQRAASTVGAPTPQPHPHAQAPLGPPTPQ</sequence>
<name>A0ABS1LHF0_9MICO</name>
<keyword evidence="3" id="KW-1185">Reference proteome</keyword>
<dbReference type="InterPro" id="IPR045436">
    <property type="entry name" value="DUF6507"/>
</dbReference>
<evidence type="ECO:0000256" key="1">
    <source>
        <dbReference type="SAM" id="MobiDB-lite"/>
    </source>
</evidence>
<organism evidence="2 3">
    <name type="scientific">Myceligenerans indicum</name>
    <dbReference type="NCBI Taxonomy" id="2593663"/>
    <lineage>
        <taxon>Bacteria</taxon>
        <taxon>Bacillati</taxon>
        <taxon>Actinomycetota</taxon>
        <taxon>Actinomycetes</taxon>
        <taxon>Micrococcales</taxon>
        <taxon>Promicromonosporaceae</taxon>
        <taxon>Myceligenerans</taxon>
    </lineage>
</organism>
<comment type="caution">
    <text evidence="2">The sequence shown here is derived from an EMBL/GenBank/DDBJ whole genome shotgun (WGS) entry which is preliminary data.</text>
</comment>
<dbReference type="RefSeq" id="WP_201845393.1">
    <property type="nucleotide sequence ID" value="NZ_JABBYC010000004.1"/>
</dbReference>